<dbReference type="PANTHER" id="PTHR45905">
    <property type="entry name" value="GOLGI-LOCALIZED, GAMMA-ADAPTIN EAR CONTAINING, ARF BINDING PROTEIN"/>
    <property type="match status" value="1"/>
</dbReference>
<dbReference type="Gene3D" id="2.60.40.1230">
    <property type="match status" value="1"/>
</dbReference>
<dbReference type="SUPFAM" id="SSF48464">
    <property type="entry name" value="ENTH/VHS domain"/>
    <property type="match status" value="1"/>
</dbReference>
<evidence type="ECO:0000256" key="1">
    <source>
        <dbReference type="ARBA" id="ARBA00004184"/>
    </source>
</evidence>
<dbReference type="InterPro" id="IPR038425">
    <property type="entry name" value="GAT_sf"/>
</dbReference>
<organism evidence="3 4">
    <name type="scientific">Cyprinus carpio</name>
    <name type="common">Common carp</name>
    <dbReference type="NCBI Taxonomy" id="7962"/>
    <lineage>
        <taxon>Eukaryota</taxon>
        <taxon>Metazoa</taxon>
        <taxon>Chordata</taxon>
        <taxon>Craniata</taxon>
        <taxon>Vertebrata</taxon>
        <taxon>Euteleostomi</taxon>
        <taxon>Actinopterygii</taxon>
        <taxon>Neopterygii</taxon>
        <taxon>Teleostei</taxon>
        <taxon>Ostariophysi</taxon>
        <taxon>Cypriniformes</taxon>
        <taxon>Cyprinidae</taxon>
        <taxon>Cyprininae</taxon>
        <taxon>Cyprinus</taxon>
    </lineage>
</organism>
<dbReference type="PROSITE" id="PS50180">
    <property type="entry name" value="GAE"/>
    <property type="match status" value="1"/>
</dbReference>
<dbReference type="Ensembl" id="ENSCCRT00020032226.1">
    <property type="protein sequence ID" value="ENSCCRP00020029438.1"/>
    <property type="gene ID" value="ENSCCRG00020013380.1"/>
</dbReference>
<dbReference type="InterPro" id="IPR008942">
    <property type="entry name" value="ENTH_VHS"/>
</dbReference>
<accession>A0A8C2DQJ7</accession>
<evidence type="ECO:0000313" key="3">
    <source>
        <dbReference type="Ensembl" id="ENSCCRP00020029438.1"/>
    </source>
</evidence>
<dbReference type="Gene3D" id="1.20.58.160">
    <property type="match status" value="1"/>
</dbReference>
<comment type="subcellular location">
    <subcellularLocation>
        <location evidence="1">Endomembrane system</location>
        <topology evidence="1">Peripheral membrane protein</topology>
    </subcellularLocation>
</comment>
<evidence type="ECO:0000313" key="4">
    <source>
        <dbReference type="Proteomes" id="UP000694701"/>
    </source>
</evidence>
<dbReference type="GO" id="GO:0006893">
    <property type="term" value="P:Golgi to plasma membrane transport"/>
    <property type="evidence" value="ECO:0007669"/>
    <property type="project" value="TreeGrafter"/>
</dbReference>
<dbReference type="Gene3D" id="1.25.40.90">
    <property type="match status" value="1"/>
</dbReference>
<evidence type="ECO:0000259" key="2">
    <source>
        <dbReference type="PROSITE" id="PS50180"/>
    </source>
</evidence>
<protein>
    <submittedName>
        <fullName evidence="3">Golgi associated, gamma adaptin ear containing, ARF binding protein 3a</fullName>
    </submittedName>
</protein>
<dbReference type="SUPFAM" id="SSF49348">
    <property type="entry name" value="Clathrin adaptor appendage domain"/>
    <property type="match status" value="1"/>
</dbReference>
<dbReference type="GO" id="GO:0005802">
    <property type="term" value="C:trans-Golgi network"/>
    <property type="evidence" value="ECO:0007669"/>
    <property type="project" value="InterPro"/>
</dbReference>
<proteinExistence type="predicted"/>
<dbReference type="PANTHER" id="PTHR45905:SF3">
    <property type="entry name" value="ADP-RIBOSYLATION FACTOR-BINDING PROTEIN GGA3"/>
    <property type="match status" value="1"/>
</dbReference>
<dbReference type="InterPro" id="IPR008153">
    <property type="entry name" value="GAE_dom"/>
</dbReference>
<dbReference type="SUPFAM" id="SSF89009">
    <property type="entry name" value="GAT-like domain"/>
    <property type="match status" value="1"/>
</dbReference>
<dbReference type="GO" id="GO:0031267">
    <property type="term" value="F:small GTPase binding"/>
    <property type="evidence" value="ECO:0007669"/>
    <property type="project" value="InterPro"/>
</dbReference>
<dbReference type="GO" id="GO:0006886">
    <property type="term" value="P:intracellular protein transport"/>
    <property type="evidence" value="ECO:0007669"/>
    <property type="project" value="InterPro"/>
</dbReference>
<dbReference type="AlphaFoldDB" id="A0A8C2DQJ7"/>
<dbReference type="Proteomes" id="UP000694701">
    <property type="component" value="Unplaced"/>
</dbReference>
<dbReference type="InterPro" id="IPR027422">
    <property type="entry name" value="GGA1-3"/>
</dbReference>
<name>A0A8C2DQJ7_CYPCA</name>
<dbReference type="GO" id="GO:0034394">
    <property type="term" value="P:protein localization to cell surface"/>
    <property type="evidence" value="ECO:0007669"/>
    <property type="project" value="TreeGrafter"/>
</dbReference>
<sequence>TATFFLLDKATNPSNRQKEWDYITRFCNQINKELEGITEDFIMKLSEQVKTKVIELLYSWSVVLPDEAKIIEAYQLLKKQDSFITNINIDFYRNITYFISTLIPSPKHTNPVFDNEEKTKNFLKVKIIEVLQEAKRIIKNMDVAVNNSVTLLNEMRSHFKRDESTQEGKELLNVRHLTFRCGLDVVTATDDDDSALGDILHASDDLSRVINSYKRIVEGQTIMIDLPGSTASECTTDRTSPEILINLADLDSGTPSPLKNVLTSPQHSDSLPADLLTLTPLVGAYSAPLNPVISTQSCKDFAMLNLDKARSFNYGSNSELRAAEENIHPALTAFCLPAGITPVPSALTSAKPQSFALDSPLFRSLSPTLPTSQSPSGSDISLTSVFVPLEAIKPTPVLVRNVVLQAAVPLLEPLHAPSSITQIVLLDNPLKEKVRMRYKLTFILGDRQVTESEEIDKFPPVERWGHL</sequence>
<reference evidence="3" key="1">
    <citation type="submission" date="2025-08" db="UniProtKB">
        <authorList>
            <consortium name="Ensembl"/>
        </authorList>
    </citation>
    <scope>IDENTIFICATION</scope>
</reference>
<dbReference type="InterPro" id="IPR013041">
    <property type="entry name" value="Clathrin_app_Ig-like_sf"/>
</dbReference>
<feature type="domain" description="GAE" evidence="2">
    <location>
        <begin position="342"/>
        <end position="459"/>
    </location>
</feature>